<proteinExistence type="predicted"/>
<dbReference type="PANTHER" id="PTHR46825:SF7">
    <property type="entry name" value="D-ALANYL-D-ALANINE CARBOXYPEPTIDASE"/>
    <property type="match status" value="1"/>
</dbReference>
<dbReference type="EMBL" id="CP115450">
    <property type="protein sequence ID" value="WBP85266.1"/>
    <property type="molecule type" value="Genomic_DNA"/>
</dbReference>
<dbReference type="Gene3D" id="3.40.710.10">
    <property type="entry name" value="DD-peptidase/beta-lactamase superfamily"/>
    <property type="match status" value="1"/>
</dbReference>
<keyword evidence="2" id="KW-0732">Signal</keyword>
<evidence type="ECO:0000256" key="2">
    <source>
        <dbReference type="SAM" id="SignalP"/>
    </source>
</evidence>
<feature type="chain" id="PRO_5046015700" evidence="2">
    <location>
        <begin position="30"/>
        <end position="432"/>
    </location>
</feature>
<dbReference type="InterPro" id="IPR001466">
    <property type="entry name" value="Beta-lactam-related"/>
</dbReference>
<gene>
    <name evidence="4" type="ORF">O1G21_04935</name>
</gene>
<sequence length="432" mass="45771">MAKTSLLRPLAVTAAAAVLAAVATAPALAADRDGSTLPAPDTAGVLSALQATTAAGAPGSFAVIHDHGDDDRTRSLTVGRANLDGTPMNSGWRFRVGSNSKMFAAVLVMQLAQEGRIDLDKPLRDYLPAGTLPDDWTMTGRQVMEHRAGIYDHTDDLLEQPGEETTSAFEARIRTKVYAPADLVAMSVKHGQQYPPGSRYSYSNTDFVLMGLAVEHLTGRPYPDVLRERIIEPLGLEKTSFVVPDQRIRGAHVTGYLTNDDRTKPLLDSTEQTGSWVWSAGAVISSAEDLDTFLTALMAGSSGGLVSDDSLRQMEAALPTPSARISYGLGLRRISLSCGDVYGHGGIVQGYQTQSFTTPDGHRTVVVFANASNNGSVTQGLMNALEPAFCGKKPAVAPRTAFAPTAQDGQADQGASGSQDDQALPVVEDTRI</sequence>
<feature type="domain" description="Beta-lactamase-related" evidence="3">
    <location>
        <begin position="57"/>
        <end position="376"/>
    </location>
</feature>
<evidence type="ECO:0000259" key="3">
    <source>
        <dbReference type="Pfam" id="PF00144"/>
    </source>
</evidence>
<reference evidence="5" key="1">
    <citation type="submission" date="2022-12" db="EMBL/GenBank/DDBJ databases">
        <authorList>
            <person name="Mo P."/>
        </authorList>
    </citation>
    <scope>NUCLEOTIDE SEQUENCE [LARGE SCALE GENOMIC DNA]</scope>
    <source>
        <strain evidence="5">HUAS 3-15</strain>
    </source>
</reference>
<dbReference type="PANTHER" id="PTHR46825">
    <property type="entry name" value="D-ALANYL-D-ALANINE-CARBOXYPEPTIDASE/ENDOPEPTIDASE AMPH"/>
    <property type="match status" value="1"/>
</dbReference>
<feature type="signal peptide" evidence="2">
    <location>
        <begin position="1"/>
        <end position="29"/>
    </location>
</feature>
<evidence type="ECO:0000313" key="5">
    <source>
        <dbReference type="Proteomes" id="UP001212821"/>
    </source>
</evidence>
<evidence type="ECO:0000256" key="1">
    <source>
        <dbReference type="SAM" id="MobiDB-lite"/>
    </source>
</evidence>
<dbReference type="GO" id="GO:0016787">
    <property type="term" value="F:hydrolase activity"/>
    <property type="evidence" value="ECO:0007669"/>
    <property type="project" value="UniProtKB-KW"/>
</dbReference>
<protein>
    <submittedName>
        <fullName evidence="4">Serine hydrolase</fullName>
    </submittedName>
</protein>
<dbReference type="InterPro" id="IPR012338">
    <property type="entry name" value="Beta-lactam/transpept-like"/>
</dbReference>
<dbReference type="SUPFAM" id="SSF56601">
    <property type="entry name" value="beta-lactamase/transpeptidase-like"/>
    <property type="match status" value="1"/>
</dbReference>
<dbReference type="Pfam" id="PF00144">
    <property type="entry name" value="Beta-lactamase"/>
    <property type="match status" value="1"/>
</dbReference>
<dbReference type="RefSeq" id="WP_270141099.1">
    <property type="nucleotide sequence ID" value="NZ_CP115450.1"/>
</dbReference>
<keyword evidence="5" id="KW-1185">Reference proteome</keyword>
<dbReference type="InterPro" id="IPR050491">
    <property type="entry name" value="AmpC-like"/>
</dbReference>
<evidence type="ECO:0000313" key="4">
    <source>
        <dbReference type="EMBL" id="WBP85266.1"/>
    </source>
</evidence>
<accession>A0ABY7PZ91</accession>
<organism evidence="4 5">
    <name type="scientific">Kitasatospora cathayae</name>
    <dbReference type="NCBI Taxonomy" id="3004092"/>
    <lineage>
        <taxon>Bacteria</taxon>
        <taxon>Bacillati</taxon>
        <taxon>Actinomycetota</taxon>
        <taxon>Actinomycetes</taxon>
        <taxon>Kitasatosporales</taxon>
        <taxon>Streptomycetaceae</taxon>
        <taxon>Kitasatospora</taxon>
    </lineage>
</organism>
<dbReference type="Proteomes" id="UP001212821">
    <property type="component" value="Chromosome"/>
</dbReference>
<feature type="region of interest" description="Disordered" evidence="1">
    <location>
        <begin position="404"/>
        <end position="432"/>
    </location>
</feature>
<name>A0ABY7PZ91_9ACTN</name>
<feature type="compositionally biased region" description="Polar residues" evidence="1">
    <location>
        <begin position="407"/>
        <end position="421"/>
    </location>
</feature>
<keyword evidence="4" id="KW-0378">Hydrolase</keyword>